<sequence length="42" mass="4168">MRGPPIITTAALVAAAVVVVMGGCRNAEGSQRTGSLNLAARS</sequence>
<keyword evidence="1" id="KW-0614">Plasmid</keyword>
<dbReference type="PROSITE" id="PS51257">
    <property type="entry name" value="PROKAR_LIPOPROTEIN"/>
    <property type="match status" value="1"/>
</dbReference>
<organism evidence="1">
    <name type="scientific">Sphingomonas sp. JE1</name>
    <dbReference type="NCBI Taxonomy" id="1628059"/>
    <lineage>
        <taxon>Bacteria</taxon>
        <taxon>Pseudomonadati</taxon>
        <taxon>Pseudomonadota</taxon>
        <taxon>Alphaproteobacteria</taxon>
        <taxon>Sphingomonadales</taxon>
        <taxon>Sphingomonadaceae</taxon>
        <taxon>Sphingomonas</taxon>
    </lineage>
</organism>
<evidence type="ECO:0000313" key="1">
    <source>
        <dbReference type="EMBL" id="AJW29562.1"/>
    </source>
</evidence>
<geneLocation type="plasmid" evidence="1">
    <name>pJE1</name>
</geneLocation>
<proteinExistence type="predicted"/>
<reference evidence="1" key="1">
    <citation type="submission" date="2014-06" db="EMBL/GenBank/DDBJ databases">
        <title>Molecular and ecological studies on carbamate pesticide degrading bacteria isolated from agricultural soils.</title>
        <authorList>
            <person name="Kim D.-U."/>
            <person name="Ka J.-O."/>
        </authorList>
    </citation>
    <scope>NUCLEOTIDE SEQUENCE</scope>
    <source>
        <strain evidence="1">JE1</strain>
        <plasmid evidence="1">pJE1</plasmid>
    </source>
</reference>
<name>A0A0D4ZZ90_9SPHN</name>
<protein>
    <submittedName>
        <fullName evidence="1">Uncharacterized protein</fullName>
    </submittedName>
</protein>
<gene>
    <name evidence="1" type="ORF">pJE1_140</name>
</gene>
<dbReference type="AlphaFoldDB" id="A0A0D4ZZ90"/>
<dbReference type="EMBL" id="KM017071">
    <property type="protein sequence ID" value="AJW29562.1"/>
    <property type="molecule type" value="Genomic_DNA"/>
</dbReference>
<accession>A0A0D4ZZ90</accession>